<sequence length="128" mass="14501">MKAAAGEPNWSNRTLFQGDNLPFLRAMNSESVDLIATDPPFNKKRDFHASPGSVAAGASFEDRWSWKEDVHDDWLRKLNEEEHAQLRAAVFAAKEVHSDGMGAYICYMAVRLLEMHRLLKPTGSLYLH</sequence>
<dbReference type="AlphaFoldDB" id="A0A930Y241"/>
<dbReference type="PROSITE" id="PS00092">
    <property type="entry name" value="N6_MTASE"/>
    <property type="match status" value="1"/>
</dbReference>
<dbReference type="Gene3D" id="3.40.50.150">
    <property type="entry name" value="Vaccinia Virus protein VP39"/>
    <property type="match status" value="1"/>
</dbReference>
<accession>A0A930Y241</accession>
<dbReference type="InterPro" id="IPR029063">
    <property type="entry name" value="SAM-dependent_MTases_sf"/>
</dbReference>
<organism evidence="3 4">
    <name type="scientific">Candidatus Amphirhobacter heronislandensis</name>
    <dbReference type="NCBI Taxonomy" id="1732024"/>
    <lineage>
        <taxon>Bacteria</taxon>
        <taxon>Pseudomonadati</taxon>
        <taxon>Pseudomonadota</taxon>
        <taxon>Gammaproteobacteria</taxon>
        <taxon>Candidatus Tethybacterales</taxon>
        <taxon>Candidatus Tethybacteraceae</taxon>
        <taxon>Candidatus Amphirhobacter</taxon>
    </lineage>
</organism>
<proteinExistence type="predicted"/>
<evidence type="ECO:0000313" key="4">
    <source>
        <dbReference type="Proteomes" id="UP000604381"/>
    </source>
</evidence>
<dbReference type="InterPro" id="IPR002052">
    <property type="entry name" value="DNA_methylase_N6_adenine_CS"/>
</dbReference>
<keyword evidence="2" id="KW-0808">Transferase</keyword>
<keyword evidence="4" id="KW-1185">Reference proteome</keyword>
<evidence type="ECO:0000256" key="1">
    <source>
        <dbReference type="ARBA" id="ARBA00022603"/>
    </source>
</evidence>
<evidence type="ECO:0000313" key="3">
    <source>
        <dbReference type="EMBL" id="MBF2734501.1"/>
    </source>
</evidence>
<dbReference type="SUPFAM" id="SSF53335">
    <property type="entry name" value="S-adenosyl-L-methionine-dependent methyltransferases"/>
    <property type="match status" value="1"/>
</dbReference>
<comment type="caution">
    <text evidence="3">The sequence shown here is derived from an EMBL/GenBank/DDBJ whole genome shotgun (WGS) entry which is preliminary data.</text>
</comment>
<keyword evidence="1" id="KW-0489">Methyltransferase</keyword>
<evidence type="ECO:0000256" key="2">
    <source>
        <dbReference type="ARBA" id="ARBA00022679"/>
    </source>
</evidence>
<feature type="non-terminal residue" evidence="3">
    <location>
        <position position="128"/>
    </location>
</feature>
<dbReference type="GO" id="GO:0003676">
    <property type="term" value="F:nucleic acid binding"/>
    <property type="evidence" value="ECO:0007669"/>
    <property type="project" value="InterPro"/>
</dbReference>
<dbReference type="Proteomes" id="UP000604381">
    <property type="component" value="Unassembled WGS sequence"/>
</dbReference>
<name>A0A930Y241_9GAMM</name>
<gene>
    <name evidence="3" type="ORF">ISN26_00130</name>
</gene>
<dbReference type="EMBL" id="JADHEI010000009">
    <property type="protein sequence ID" value="MBF2734501.1"/>
    <property type="molecule type" value="Genomic_DNA"/>
</dbReference>
<dbReference type="GO" id="GO:0008168">
    <property type="term" value="F:methyltransferase activity"/>
    <property type="evidence" value="ECO:0007669"/>
    <property type="project" value="UniProtKB-KW"/>
</dbReference>
<dbReference type="GO" id="GO:0032259">
    <property type="term" value="P:methylation"/>
    <property type="evidence" value="ECO:0007669"/>
    <property type="project" value="UniProtKB-KW"/>
</dbReference>
<protein>
    <submittedName>
        <fullName evidence="3">Site-specific DNA-methyltransferase</fullName>
    </submittedName>
</protein>
<reference evidence="3" key="1">
    <citation type="submission" date="2020-10" db="EMBL/GenBank/DDBJ databases">
        <title>An improved Amphimedon queenslandica hologenome assembly reveals how three proteobacterial symbionts can extend the metabolic phenotypic of their marine sponge host.</title>
        <authorList>
            <person name="Degnan B."/>
            <person name="Degnan S."/>
            <person name="Xiang X."/>
        </authorList>
    </citation>
    <scope>NUCLEOTIDE SEQUENCE</scope>
    <source>
        <strain evidence="3">AqS2</strain>
    </source>
</reference>